<dbReference type="EMBL" id="JAEAOA010001653">
    <property type="protein sequence ID" value="KAK3596111.1"/>
    <property type="molecule type" value="Genomic_DNA"/>
</dbReference>
<evidence type="ECO:0000313" key="3">
    <source>
        <dbReference type="EMBL" id="KAK3596111.1"/>
    </source>
</evidence>
<evidence type="ECO:0000256" key="1">
    <source>
        <dbReference type="ARBA" id="ARBA00005310"/>
    </source>
</evidence>
<evidence type="ECO:0000313" key="4">
    <source>
        <dbReference type="Proteomes" id="UP001195483"/>
    </source>
</evidence>
<dbReference type="PANTHER" id="PTHR23150">
    <property type="entry name" value="SULFATASE MODIFYING FACTOR 1, 2"/>
    <property type="match status" value="1"/>
</dbReference>
<dbReference type="SUPFAM" id="SSF56436">
    <property type="entry name" value="C-type lectin-like"/>
    <property type="match status" value="2"/>
</dbReference>
<organism evidence="3 4">
    <name type="scientific">Potamilus streckersoni</name>
    <dbReference type="NCBI Taxonomy" id="2493646"/>
    <lineage>
        <taxon>Eukaryota</taxon>
        <taxon>Metazoa</taxon>
        <taxon>Spiralia</taxon>
        <taxon>Lophotrochozoa</taxon>
        <taxon>Mollusca</taxon>
        <taxon>Bivalvia</taxon>
        <taxon>Autobranchia</taxon>
        <taxon>Heteroconchia</taxon>
        <taxon>Palaeoheterodonta</taxon>
        <taxon>Unionida</taxon>
        <taxon>Unionoidea</taxon>
        <taxon>Unionidae</taxon>
        <taxon>Ambleminae</taxon>
        <taxon>Lampsilini</taxon>
        <taxon>Potamilus</taxon>
    </lineage>
</organism>
<comment type="similarity">
    <text evidence="1">Belongs to the sulfatase-modifying factor family.</text>
</comment>
<dbReference type="AlphaFoldDB" id="A0AAE0SQT4"/>
<gene>
    <name evidence="3" type="ORF">CHS0354_027381</name>
</gene>
<dbReference type="InterPro" id="IPR005532">
    <property type="entry name" value="SUMF_dom"/>
</dbReference>
<sequence length="529" mass="60289">MLLRLWECCGFTAAGFYHEYAPERPADDGCYRDCFAAVLLQIHRYFKDEDAVFFSAAEPYRADSNARLIDETVIQHLDKLNDGRFAQIIRNAPDQTTDITHDIYLQSCEVRQGDYYNFLSWSKQADLSTYRHPDEPAVHQKHIKSFTGVKIRQRVSLFIMPIHIAGRQAAGLPTTDEWRVAAQGKDRRLYPWGIDTPDGIRDLGSGVSEWTVLSAPVDSSADNVNSISNLRIESVLSGGNALQKPYQLYAMAFTAQPTAPGTRSEYAGFRCVFDSPDVVTRWQTINNQTVKINAGAYRTGIPADSRIPFLLSSFPEITRANVDSIRAMYRRLLNTQGFRVKRHEVNVWEFMFFLYDPLTQLGVYDHPERPAGHDYTPYDWDKQVKHPMSAVYGLDWWTAYAVAAREEGRLPSEEQWLRVYTNNYTSRMPWGTDYFEGLPADRNRKLYSTESSFAPGNDITPGGITHLAGNVSEWTDSFIYQNGRYEMIAKGTNYLLPGKDTLRPDFRLTLSPHIKDPGTGVRIFRDASE</sequence>
<dbReference type="InterPro" id="IPR042095">
    <property type="entry name" value="SUMF_sf"/>
</dbReference>
<name>A0AAE0SQT4_9BIVA</name>
<accession>A0AAE0SQT4</accession>
<comment type="caution">
    <text evidence="3">The sequence shown here is derived from an EMBL/GenBank/DDBJ whole genome shotgun (WGS) entry which is preliminary data.</text>
</comment>
<feature type="domain" description="Sulfatase-modifying factor enzyme-like" evidence="2">
    <location>
        <begin position="324"/>
        <end position="523"/>
    </location>
</feature>
<keyword evidence="4" id="KW-1185">Reference proteome</keyword>
<protein>
    <recommendedName>
        <fullName evidence="2">Sulfatase-modifying factor enzyme-like domain-containing protein</fullName>
    </recommendedName>
</protein>
<reference evidence="3" key="2">
    <citation type="journal article" date="2021" name="Genome Biol. Evol.">
        <title>Developing a high-quality reference genome for a parasitic bivalve with doubly uniparental inheritance (Bivalvia: Unionida).</title>
        <authorList>
            <person name="Smith C.H."/>
        </authorList>
    </citation>
    <scope>NUCLEOTIDE SEQUENCE</scope>
    <source>
        <strain evidence="3">CHS0354</strain>
        <tissue evidence="3">Mantle</tissue>
    </source>
</reference>
<dbReference type="PANTHER" id="PTHR23150:SF19">
    <property type="entry name" value="FORMYLGLYCINE-GENERATING ENZYME"/>
    <property type="match status" value="1"/>
</dbReference>
<dbReference type="InterPro" id="IPR016187">
    <property type="entry name" value="CTDL_fold"/>
</dbReference>
<dbReference type="Proteomes" id="UP001195483">
    <property type="component" value="Unassembled WGS sequence"/>
</dbReference>
<proteinExistence type="inferred from homology"/>
<reference evidence="3" key="3">
    <citation type="submission" date="2023-05" db="EMBL/GenBank/DDBJ databases">
        <authorList>
            <person name="Smith C.H."/>
        </authorList>
    </citation>
    <scope>NUCLEOTIDE SEQUENCE</scope>
    <source>
        <strain evidence="3">CHS0354</strain>
        <tissue evidence="3">Mantle</tissue>
    </source>
</reference>
<reference evidence="3" key="1">
    <citation type="journal article" date="2021" name="Genome Biol. Evol.">
        <title>A High-Quality Reference Genome for a Parasitic Bivalve with Doubly Uniparental Inheritance (Bivalvia: Unionida).</title>
        <authorList>
            <person name="Smith C.H."/>
        </authorList>
    </citation>
    <scope>NUCLEOTIDE SEQUENCE</scope>
    <source>
        <strain evidence="3">CHS0354</strain>
    </source>
</reference>
<dbReference type="InterPro" id="IPR051043">
    <property type="entry name" value="Sulfatase_Mod_Factor_Kinase"/>
</dbReference>
<dbReference type="Gene3D" id="3.90.1580.10">
    <property type="entry name" value="paralog of FGE (formylglycine-generating enzyme)"/>
    <property type="match status" value="2"/>
</dbReference>
<dbReference type="Pfam" id="PF03781">
    <property type="entry name" value="FGE-sulfatase"/>
    <property type="match status" value="1"/>
</dbReference>
<evidence type="ECO:0000259" key="2">
    <source>
        <dbReference type="Pfam" id="PF03781"/>
    </source>
</evidence>
<dbReference type="GO" id="GO:0120147">
    <property type="term" value="F:formylglycine-generating oxidase activity"/>
    <property type="evidence" value="ECO:0007669"/>
    <property type="project" value="TreeGrafter"/>
</dbReference>